<feature type="transmembrane region" description="Helical" evidence="1">
    <location>
        <begin position="15"/>
        <end position="36"/>
    </location>
</feature>
<evidence type="ECO:0000256" key="1">
    <source>
        <dbReference type="SAM" id="Phobius"/>
    </source>
</evidence>
<keyword evidence="3" id="KW-1185">Reference proteome</keyword>
<organism evidence="2 3">
    <name type="scientific">Candidatus Halobonum tyrrellensis G22</name>
    <dbReference type="NCBI Taxonomy" id="1324957"/>
    <lineage>
        <taxon>Archaea</taxon>
        <taxon>Methanobacteriati</taxon>
        <taxon>Methanobacteriota</taxon>
        <taxon>Stenosarchaea group</taxon>
        <taxon>Halobacteria</taxon>
        <taxon>Halobacteriales</taxon>
        <taxon>Haloferacaceae</taxon>
        <taxon>Candidatus Halobonum</taxon>
    </lineage>
</organism>
<accession>V4HQB5</accession>
<dbReference type="PATRIC" id="fig|1324957.4.peg.223"/>
<dbReference type="InterPro" id="IPR055943">
    <property type="entry name" value="DUF7521"/>
</dbReference>
<sequence length="100" mass="10065">MIPPVPPVGLLSPDAVAWGTRALTAVVGLFVSALAYRGFRRNDAPRMRWLAVGIGLVTAGSFLAVSVAAEAGAGAGVVLVARGLVTVAGLCAVLVALLRD</sequence>
<protein>
    <recommendedName>
        <fullName evidence="4">YapH protein</fullName>
    </recommendedName>
</protein>
<feature type="transmembrane region" description="Helical" evidence="1">
    <location>
        <begin position="48"/>
        <end position="69"/>
    </location>
</feature>
<keyword evidence="1" id="KW-0472">Membrane</keyword>
<feature type="transmembrane region" description="Helical" evidence="1">
    <location>
        <begin position="75"/>
        <end position="98"/>
    </location>
</feature>
<dbReference type="Proteomes" id="UP000017840">
    <property type="component" value="Unassembled WGS sequence"/>
</dbReference>
<dbReference type="eggNOG" id="arCOG03916">
    <property type="taxonomic scope" value="Archaea"/>
</dbReference>
<name>V4HQB5_9EURY</name>
<dbReference type="Pfam" id="PF24365">
    <property type="entry name" value="DUF7521"/>
    <property type="match status" value="1"/>
</dbReference>
<comment type="caution">
    <text evidence="2">The sequence shown here is derived from an EMBL/GenBank/DDBJ whole genome shotgun (WGS) entry which is preliminary data.</text>
</comment>
<reference evidence="2 3" key="1">
    <citation type="journal article" date="2013" name="Genome Announc.">
        <title>Draft Genome Sequence of 'Candidatus Halobonum tyrrellensis' Strain G22, Isolated from the Hypersaline Waters of Lake Tyrrell, Australia.</title>
        <authorList>
            <person name="Ugalde J.A."/>
            <person name="Narasingarao P."/>
            <person name="Kuo S."/>
            <person name="Podell S."/>
            <person name="Allen E.E."/>
        </authorList>
    </citation>
    <scope>NUCLEOTIDE SEQUENCE [LARGE SCALE GENOMIC DNA]</scope>
    <source>
        <strain evidence="2 3">G22</strain>
    </source>
</reference>
<gene>
    <name evidence="2" type="ORF">K933_01072</name>
</gene>
<keyword evidence="1" id="KW-1133">Transmembrane helix</keyword>
<dbReference type="AlphaFoldDB" id="V4HQB5"/>
<evidence type="ECO:0000313" key="2">
    <source>
        <dbReference type="EMBL" id="ESP90109.1"/>
    </source>
</evidence>
<keyword evidence="1" id="KW-0812">Transmembrane</keyword>
<dbReference type="STRING" id="1324957.K933_01072"/>
<proteinExistence type="predicted"/>
<dbReference type="EMBL" id="ASGZ01000002">
    <property type="protein sequence ID" value="ESP90109.1"/>
    <property type="molecule type" value="Genomic_DNA"/>
</dbReference>
<evidence type="ECO:0000313" key="3">
    <source>
        <dbReference type="Proteomes" id="UP000017840"/>
    </source>
</evidence>
<evidence type="ECO:0008006" key="4">
    <source>
        <dbReference type="Google" id="ProtNLM"/>
    </source>
</evidence>